<accession>A0A182PM02</accession>
<sequence length="312" mass="36547">MVYINQLSRLIDYADRVAQIYKMCNSTHKLLDTINHEMEQKLINIDKKKELPKEIQTDAKDFESFQTEVIEQWKQTLIEHVGQLLAQHVVLPVLQMGFHQHPPSKSRDAAYHLNSRLIHTIRFAGELKKISEITNIPVDQLIKKGRSMFKARRQECSGEGKHQAHVVAISIMAEQLRTDHPDLYQRLTYHAGHTQLVEKFANVFIGRNIDNNQAAWILKLSTIDYSKGFSKQAKEVIEDYKNQALKVFGDNTKRKNVYKKYEISKIEEAKRKFEKITGEIFFAKGRKGYKFEYKYNPKYTTRSKIKETKNEE</sequence>
<reference evidence="2" key="1">
    <citation type="submission" date="2013-03" db="EMBL/GenBank/DDBJ databases">
        <title>The Genome Sequence of Anopheles epiroticus epiroticus2.</title>
        <authorList>
            <consortium name="The Broad Institute Genomics Platform"/>
            <person name="Neafsey D.E."/>
            <person name="Howell P."/>
            <person name="Walker B."/>
            <person name="Young S.K."/>
            <person name="Zeng Q."/>
            <person name="Gargeya S."/>
            <person name="Fitzgerald M."/>
            <person name="Haas B."/>
            <person name="Abouelleil A."/>
            <person name="Allen A.W."/>
            <person name="Alvarado L."/>
            <person name="Arachchi H.M."/>
            <person name="Berlin A.M."/>
            <person name="Chapman S.B."/>
            <person name="Gainer-Dewar J."/>
            <person name="Goldberg J."/>
            <person name="Griggs A."/>
            <person name="Gujja S."/>
            <person name="Hansen M."/>
            <person name="Howarth C."/>
            <person name="Imamovic A."/>
            <person name="Ireland A."/>
            <person name="Larimer J."/>
            <person name="McCowan C."/>
            <person name="Murphy C."/>
            <person name="Pearson M."/>
            <person name="Poon T.W."/>
            <person name="Priest M."/>
            <person name="Roberts A."/>
            <person name="Saif S."/>
            <person name="Shea T."/>
            <person name="Sisk P."/>
            <person name="Sykes S."/>
            <person name="Wortman J."/>
            <person name="Nusbaum C."/>
            <person name="Birren B."/>
        </authorList>
    </citation>
    <scope>NUCLEOTIDE SEQUENCE [LARGE SCALE GENOMIC DNA]</scope>
    <source>
        <strain evidence="2">Epiroticus2</strain>
    </source>
</reference>
<name>A0A182PM02_9DIPT</name>
<evidence type="ECO:0000313" key="2">
    <source>
        <dbReference type="Proteomes" id="UP000075885"/>
    </source>
</evidence>
<organism evidence="1 2">
    <name type="scientific">Anopheles epiroticus</name>
    <dbReference type="NCBI Taxonomy" id="199890"/>
    <lineage>
        <taxon>Eukaryota</taxon>
        <taxon>Metazoa</taxon>
        <taxon>Ecdysozoa</taxon>
        <taxon>Arthropoda</taxon>
        <taxon>Hexapoda</taxon>
        <taxon>Insecta</taxon>
        <taxon>Pterygota</taxon>
        <taxon>Neoptera</taxon>
        <taxon>Endopterygota</taxon>
        <taxon>Diptera</taxon>
        <taxon>Nematocera</taxon>
        <taxon>Culicoidea</taxon>
        <taxon>Culicidae</taxon>
        <taxon>Anophelinae</taxon>
        <taxon>Anopheles</taxon>
    </lineage>
</organism>
<dbReference type="Proteomes" id="UP000075885">
    <property type="component" value="Unassembled WGS sequence"/>
</dbReference>
<dbReference type="STRING" id="199890.A0A182PM02"/>
<reference evidence="1" key="2">
    <citation type="submission" date="2020-05" db="UniProtKB">
        <authorList>
            <consortium name="EnsemblMetazoa"/>
        </authorList>
    </citation>
    <scope>IDENTIFICATION</scope>
    <source>
        <strain evidence="1">Epiroticus2</strain>
    </source>
</reference>
<protein>
    <submittedName>
        <fullName evidence="1">Uncharacterized protein</fullName>
    </submittedName>
</protein>
<evidence type="ECO:0000313" key="1">
    <source>
        <dbReference type="EnsemblMetazoa" id="AEPI007974-PA"/>
    </source>
</evidence>
<dbReference type="AlphaFoldDB" id="A0A182PM02"/>
<dbReference type="VEuPathDB" id="VectorBase:AEPI007974"/>
<dbReference type="EnsemblMetazoa" id="AEPI007974-RA">
    <property type="protein sequence ID" value="AEPI007974-PA"/>
    <property type="gene ID" value="AEPI007974"/>
</dbReference>
<proteinExistence type="predicted"/>
<keyword evidence="2" id="KW-1185">Reference proteome</keyword>